<proteinExistence type="predicted"/>
<dbReference type="InterPro" id="IPR029472">
    <property type="entry name" value="Copia-like_N"/>
</dbReference>
<organism evidence="3 4">
    <name type="scientific">Escallonia herrerae</name>
    <dbReference type="NCBI Taxonomy" id="1293975"/>
    <lineage>
        <taxon>Eukaryota</taxon>
        <taxon>Viridiplantae</taxon>
        <taxon>Streptophyta</taxon>
        <taxon>Embryophyta</taxon>
        <taxon>Tracheophyta</taxon>
        <taxon>Spermatophyta</taxon>
        <taxon>Magnoliopsida</taxon>
        <taxon>eudicotyledons</taxon>
        <taxon>Gunneridae</taxon>
        <taxon>Pentapetalae</taxon>
        <taxon>asterids</taxon>
        <taxon>campanulids</taxon>
        <taxon>Escalloniales</taxon>
        <taxon>Escalloniaceae</taxon>
        <taxon>Escallonia</taxon>
    </lineage>
</organism>
<evidence type="ECO:0000256" key="1">
    <source>
        <dbReference type="SAM" id="MobiDB-lite"/>
    </source>
</evidence>
<dbReference type="CDD" id="cd09272">
    <property type="entry name" value="RNase_HI_RT_Ty1"/>
    <property type="match status" value="1"/>
</dbReference>
<gene>
    <name evidence="3" type="ORF">RJ639_012523</name>
</gene>
<sequence length="347" mass="38612">MATQKDSTNSLRPIQLILDDANYLHWAQQMRCFLQGRRLWGYVSGSIKAPSCTDAAFEDKEADWVAENSKIISWFSNTSLPKINQLFGPFDTAKEVWDYLAATNTVSDLASQYQIDLDLHRTLSHGLHYPSTSSLQHTAYSAADWGHDLIDHRSTTGHSLISWLSKKQFIVSHSSTESEYRAFANTTAELVWLRWLLGDVGVPFDSATPIHCDSQSASQITQNDVFYERMKHIKIDRHVTRTHLICGILELIPVSCSDQLADVFTKSFSVKNFLHLVSKLNLFSPSLLAHQLRDSSAPTTTAPDRLVSLTVASLSSSVFASKESCSSSTPASSCISSASLSSRFRKT</sequence>
<name>A0AA88VMP2_9ASTE</name>
<protein>
    <recommendedName>
        <fullName evidence="2">Retrotransposon Copia-like N-terminal domain-containing protein</fullName>
    </recommendedName>
</protein>
<dbReference type="Proteomes" id="UP001188597">
    <property type="component" value="Unassembled WGS sequence"/>
</dbReference>
<evidence type="ECO:0000259" key="2">
    <source>
        <dbReference type="Pfam" id="PF14244"/>
    </source>
</evidence>
<dbReference type="Pfam" id="PF14244">
    <property type="entry name" value="Retrotran_gag_3"/>
    <property type="match status" value="1"/>
</dbReference>
<evidence type="ECO:0000313" key="4">
    <source>
        <dbReference type="Proteomes" id="UP001188597"/>
    </source>
</evidence>
<accession>A0AA88VMP2</accession>
<evidence type="ECO:0000313" key="3">
    <source>
        <dbReference type="EMBL" id="KAK3010434.1"/>
    </source>
</evidence>
<dbReference type="PANTHER" id="PTHR11439">
    <property type="entry name" value="GAG-POL-RELATED RETROTRANSPOSON"/>
    <property type="match status" value="1"/>
</dbReference>
<feature type="domain" description="Retrotransposon Copia-like N-terminal" evidence="2">
    <location>
        <begin position="14"/>
        <end position="50"/>
    </location>
</feature>
<feature type="region of interest" description="Disordered" evidence="1">
    <location>
        <begin position="323"/>
        <end position="347"/>
    </location>
</feature>
<comment type="caution">
    <text evidence="3">The sequence shown here is derived from an EMBL/GenBank/DDBJ whole genome shotgun (WGS) entry which is preliminary data.</text>
</comment>
<reference evidence="3" key="1">
    <citation type="submission" date="2022-12" db="EMBL/GenBank/DDBJ databases">
        <title>Draft genome assemblies for two species of Escallonia (Escalloniales).</title>
        <authorList>
            <person name="Chanderbali A."/>
            <person name="Dervinis C."/>
            <person name="Anghel I."/>
            <person name="Soltis D."/>
            <person name="Soltis P."/>
            <person name="Zapata F."/>
        </authorList>
    </citation>
    <scope>NUCLEOTIDE SEQUENCE</scope>
    <source>
        <strain evidence="3">UCBG64.0493</strain>
        <tissue evidence="3">Leaf</tissue>
    </source>
</reference>
<dbReference type="EMBL" id="JAVXUP010001543">
    <property type="protein sequence ID" value="KAK3010434.1"/>
    <property type="molecule type" value="Genomic_DNA"/>
</dbReference>
<dbReference type="PANTHER" id="PTHR11439:SF461">
    <property type="entry name" value="OS10G0432200 PROTEIN"/>
    <property type="match status" value="1"/>
</dbReference>
<keyword evidence="4" id="KW-1185">Reference proteome</keyword>
<dbReference type="AlphaFoldDB" id="A0AA88VMP2"/>